<evidence type="ECO:0000256" key="4">
    <source>
        <dbReference type="ARBA" id="ARBA00022786"/>
    </source>
</evidence>
<dbReference type="PANTHER" id="PTHR24006">
    <property type="entry name" value="UBIQUITIN CARBOXYL-TERMINAL HYDROLASE"/>
    <property type="match status" value="1"/>
</dbReference>
<evidence type="ECO:0000256" key="6">
    <source>
        <dbReference type="ARBA" id="ARBA00022807"/>
    </source>
</evidence>
<accession>A0A835Z8G7</accession>
<dbReference type="GO" id="GO:0005634">
    <property type="term" value="C:nucleus"/>
    <property type="evidence" value="ECO:0007669"/>
    <property type="project" value="TreeGrafter"/>
</dbReference>
<dbReference type="CDD" id="cd02257">
    <property type="entry name" value="Peptidase_C19"/>
    <property type="match status" value="1"/>
</dbReference>
<keyword evidence="3 7" id="KW-0645">Protease</keyword>
<dbReference type="OrthoDB" id="2248014at2759"/>
<dbReference type="InterPro" id="IPR050164">
    <property type="entry name" value="Peptidase_C19"/>
</dbReference>
<dbReference type="GO" id="GO:0005829">
    <property type="term" value="C:cytosol"/>
    <property type="evidence" value="ECO:0007669"/>
    <property type="project" value="TreeGrafter"/>
</dbReference>
<dbReference type="InterPro" id="IPR028889">
    <property type="entry name" value="USP"/>
</dbReference>
<dbReference type="GO" id="GO:0006508">
    <property type="term" value="P:proteolysis"/>
    <property type="evidence" value="ECO:0007669"/>
    <property type="project" value="UniProtKB-KW"/>
</dbReference>
<dbReference type="PROSITE" id="PS50235">
    <property type="entry name" value="USP_3"/>
    <property type="match status" value="1"/>
</dbReference>
<dbReference type="Gene3D" id="3.90.70.10">
    <property type="entry name" value="Cysteine proteinases"/>
    <property type="match status" value="1"/>
</dbReference>
<protein>
    <recommendedName>
        <fullName evidence="7">Ubiquitin carboxyl-terminal hydrolase</fullName>
        <ecNumber evidence="7">3.4.19.12</ecNumber>
    </recommendedName>
</protein>
<feature type="domain" description="USP" evidence="8">
    <location>
        <begin position="8"/>
        <end position="393"/>
    </location>
</feature>
<evidence type="ECO:0000313" key="9">
    <source>
        <dbReference type="EMBL" id="KAG5187582.1"/>
    </source>
</evidence>
<dbReference type="Pfam" id="PF00443">
    <property type="entry name" value="UCH"/>
    <property type="match status" value="1"/>
</dbReference>
<dbReference type="EC" id="3.4.19.12" evidence="7"/>
<dbReference type="PROSITE" id="PS00972">
    <property type="entry name" value="USP_1"/>
    <property type="match status" value="1"/>
</dbReference>
<keyword evidence="5 7" id="KW-0378">Hydrolase</keyword>
<name>A0A835Z8G7_9STRA</name>
<dbReference type="PANTHER" id="PTHR24006:SF888">
    <property type="entry name" value="UBIQUITIN CARBOXYL-TERMINAL HYDROLASE 30"/>
    <property type="match status" value="1"/>
</dbReference>
<organism evidence="9 10">
    <name type="scientific">Tribonema minus</name>
    <dbReference type="NCBI Taxonomy" id="303371"/>
    <lineage>
        <taxon>Eukaryota</taxon>
        <taxon>Sar</taxon>
        <taxon>Stramenopiles</taxon>
        <taxon>Ochrophyta</taxon>
        <taxon>PX clade</taxon>
        <taxon>Xanthophyceae</taxon>
        <taxon>Tribonematales</taxon>
        <taxon>Tribonemataceae</taxon>
        <taxon>Tribonema</taxon>
    </lineage>
</organism>
<keyword evidence="6 7" id="KW-0788">Thiol protease</keyword>
<dbReference type="PROSITE" id="PS00973">
    <property type="entry name" value="USP_2"/>
    <property type="match status" value="1"/>
</dbReference>
<dbReference type="EMBL" id="JAFCMP010000088">
    <property type="protein sequence ID" value="KAG5187582.1"/>
    <property type="molecule type" value="Genomic_DNA"/>
</dbReference>
<dbReference type="GO" id="GO:0016579">
    <property type="term" value="P:protein deubiquitination"/>
    <property type="evidence" value="ECO:0007669"/>
    <property type="project" value="InterPro"/>
</dbReference>
<evidence type="ECO:0000259" key="8">
    <source>
        <dbReference type="PROSITE" id="PS50235"/>
    </source>
</evidence>
<dbReference type="InterPro" id="IPR038765">
    <property type="entry name" value="Papain-like_cys_pep_sf"/>
</dbReference>
<evidence type="ECO:0000256" key="7">
    <source>
        <dbReference type="RuleBase" id="RU366025"/>
    </source>
</evidence>
<evidence type="ECO:0000256" key="1">
    <source>
        <dbReference type="ARBA" id="ARBA00000707"/>
    </source>
</evidence>
<dbReference type="AlphaFoldDB" id="A0A835Z8G7"/>
<dbReference type="InterPro" id="IPR018200">
    <property type="entry name" value="USP_CS"/>
</dbReference>
<dbReference type="SUPFAM" id="SSF54001">
    <property type="entry name" value="Cysteine proteinases"/>
    <property type="match status" value="1"/>
</dbReference>
<dbReference type="GO" id="GO:0004843">
    <property type="term" value="F:cysteine-type deubiquitinase activity"/>
    <property type="evidence" value="ECO:0007669"/>
    <property type="project" value="UniProtKB-UniRule"/>
</dbReference>
<comment type="catalytic activity">
    <reaction evidence="1 7">
        <text>Thiol-dependent hydrolysis of ester, thioester, amide, peptide and isopeptide bonds formed by the C-terminal Gly of ubiquitin (a 76-residue protein attached to proteins as an intracellular targeting signal).</text>
        <dbReference type="EC" id="3.4.19.12"/>
    </reaction>
</comment>
<comment type="similarity">
    <text evidence="2 7">Belongs to the peptidase C19 family.</text>
</comment>
<keyword evidence="10" id="KW-1185">Reference proteome</keyword>
<dbReference type="InterPro" id="IPR001394">
    <property type="entry name" value="Peptidase_C19_UCH"/>
</dbReference>
<keyword evidence="4 7" id="KW-0833">Ubl conjugation pathway</keyword>
<evidence type="ECO:0000256" key="3">
    <source>
        <dbReference type="ARBA" id="ARBA00022670"/>
    </source>
</evidence>
<reference evidence="9" key="1">
    <citation type="submission" date="2021-02" db="EMBL/GenBank/DDBJ databases">
        <title>First Annotated Genome of the Yellow-green Alga Tribonema minus.</title>
        <authorList>
            <person name="Mahan K.M."/>
        </authorList>
    </citation>
    <scope>NUCLEOTIDE SEQUENCE</scope>
    <source>
        <strain evidence="9">UTEX B ZZ1240</strain>
    </source>
</reference>
<evidence type="ECO:0000256" key="2">
    <source>
        <dbReference type="ARBA" id="ARBA00009085"/>
    </source>
</evidence>
<dbReference type="Proteomes" id="UP000664859">
    <property type="component" value="Unassembled WGS sequence"/>
</dbReference>
<proteinExistence type="inferred from homology"/>
<evidence type="ECO:0000256" key="5">
    <source>
        <dbReference type="ARBA" id="ARBA00022801"/>
    </source>
</evidence>
<sequence>MAHTARVVGLPNLGNTCFLNSVLQSLASLRHFVSYLEGMRPTVGHASRASFSRTLLQCLSQLAGGAAAAPSSTYPIAREVYEGLLRKAPTFQGRDQQDAQEAFHALVDLVDEERIQLKNRLGSAYVVPLRSRRDFLRIHPAPPFASGGLEALLRPAAAVLPASFFGALPMQGTLCSSLRCVVCNTSKPLTVAPFIDISLPLPEAYQLYGGGASAHHASSNGFANGNGACLRAFMQEEEVEGVECDACTHRRRRERRIQERLRRGDGEGPELRTFVKRLSLARLPRVLCLHFCRRHYSPSRERMVKLSQRVRFPLELTRDGLARCGASAAADSDLYLLRAVIVHQGSADAGHYVAYRRVGRGAAWVCASDAAVRAATEEEVCACEAYMLFYEATSGSGGGGGGSGGCAKAGGGAGDAEEGLEAVA</sequence>
<gene>
    <name evidence="9" type="ORF">JKP88DRAFT_193754</name>
</gene>
<evidence type="ECO:0000313" key="10">
    <source>
        <dbReference type="Proteomes" id="UP000664859"/>
    </source>
</evidence>
<comment type="caution">
    <text evidence="9">The sequence shown here is derived from an EMBL/GenBank/DDBJ whole genome shotgun (WGS) entry which is preliminary data.</text>
</comment>